<dbReference type="AlphaFoldDB" id="A0A2V1HTG2"/>
<evidence type="ECO:0000313" key="3">
    <source>
        <dbReference type="Proteomes" id="UP000244893"/>
    </source>
</evidence>
<keyword evidence="3" id="KW-1185">Reference proteome</keyword>
<dbReference type="OrthoDB" id="9814966at2"/>
<dbReference type="InterPro" id="IPR000073">
    <property type="entry name" value="AB_hydrolase_1"/>
</dbReference>
<keyword evidence="2" id="KW-0378">Hydrolase</keyword>
<dbReference type="Proteomes" id="UP000244893">
    <property type="component" value="Unassembled WGS sequence"/>
</dbReference>
<protein>
    <submittedName>
        <fullName evidence="2">Alpha/beta hydrolase</fullName>
    </submittedName>
</protein>
<gene>
    <name evidence="2" type="ORF">DDQ50_15525</name>
</gene>
<dbReference type="InterPro" id="IPR029058">
    <property type="entry name" value="AB_hydrolase_fold"/>
</dbReference>
<accession>A0A2V1HTG2</accession>
<comment type="caution">
    <text evidence="2">The sequence shown here is derived from an EMBL/GenBank/DDBJ whole genome shotgun (WGS) entry which is preliminary data.</text>
</comment>
<name>A0A2V1HTG2_9MICO</name>
<organism evidence="2 3">
    <name type="scientific">Amnibacterium flavum</name>
    <dbReference type="NCBI Taxonomy" id="2173173"/>
    <lineage>
        <taxon>Bacteria</taxon>
        <taxon>Bacillati</taxon>
        <taxon>Actinomycetota</taxon>
        <taxon>Actinomycetes</taxon>
        <taxon>Micrococcales</taxon>
        <taxon>Microbacteriaceae</taxon>
        <taxon>Amnibacterium</taxon>
    </lineage>
</organism>
<dbReference type="InterPro" id="IPR052897">
    <property type="entry name" value="Sec-Metab_Biosynth_Hydrolase"/>
</dbReference>
<sequence>MSLPASAHLPYGRPHVTAANSESEGIPMSEKPTIVLVHGAFADAASWAPVTLNLLEAGYTVHVPPVFNRSLIGDSAYIRSFVEQIEGPVILAGHSYGGAVITVAGAADNVVGLVYVAGYALDEGESLGQLQGGFPDSELAANLVYSPYPIEGADPGTDVSVKIDAFPSVFAAGVPEDTARVLAVSQRPLAAVAFGETAPTAAWKTKPGWGIVSSADRTINPDVERFGYQRAGLRRVIEIDAPHLVMQSNPDEVAKFITDAIDELA</sequence>
<reference evidence="2 3" key="1">
    <citation type="submission" date="2018-05" db="EMBL/GenBank/DDBJ databases">
        <title>Amnibacterium sp. M8JJ-5, whole genome shotgun sequence.</title>
        <authorList>
            <person name="Tuo L."/>
        </authorList>
    </citation>
    <scope>NUCLEOTIDE SEQUENCE [LARGE SCALE GENOMIC DNA]</scope>
    <source>
        <strain evidence="2 3">M8JJ-5</strain>
    </source>
</reference>
<dbReference type="Gene3D" id="3.40.50.1820">
    <property type="entry name" value="alpha/beta hydrolase"/>
    <property type="match status" value="1"/>
</dbReference>
<dbReference type="GO" id="GO:0016787">
    <property type="term" value="F:hydrolase activity"/>
    <property type="evidence" value="ECO:0007669"/>
    <property type="project" value="UniProtKB-KW"/>
</dbReference>
<dbReference type="SUPFAM" id="SSF53474">
    <property type="entry name" value="alpha/beta-Hydrolases"/>
    <property type="match status" value="1"/>
</dbReference>
<feature type="domain" description="AB hydrolase-1" evidence="1">
    <location>
        <begin position="34"/>
        <end position="255"/>
    </location>
</feature>
<proteinExistence type="predicted"/>
<dbReference type="PANTHER" id="PTHR37017:SF11">
    <property type="entry name" value="ESTERASE_LIPASE_THIOESTERASE DOMAIN-CONTAINING PROTEIN"/>
    <property type="match status" value="1"/>
</dbReference>
<dbReference type="Pfam" id="PF12697">
    <property type="entry name" value="Abhydrolase_6"/>
    <property type="match status" value="1"/>
</dbReference>
<dbReference type="PANTHER" id="PTHR37017">
    <property type="entry name" value="AB HYDROLASE-1 DOMAIN-CONTAINING PROTEIN-RELATED"/>
    <property type="match status" value="1"/>
</dbReference>
<evidence type="ECO:0000259" key="1">
    <source>
        <dbReference type="Pfam" id="PF12697"/>
    </source>
</evidence>
<dbReference type="EMBL" id="QEOP01000004">
    <property type="protein sequence ID" value="PVZ93384.1"/>
    <property type="molecule type" value="Genomic_DNA"/>
</dbReference>
<evidence type="ECO:0000313" key="2">
    <source>
        <dbReference type="EMBL" id="PVZ93384.1"/>
    </source>
</evidence>